<dbReference type="AlphaFoldDB" id="E4U340"/>
<evidence type="ECO:0000256" key="1">
    <source>
        <dbReference type="SAM" id="SignalP"/>
    </source>
</evidence>
<dbReference type="Pfam" id="PF00581">
    <property type="entry name" value="Rhodanese"/>
    <property type="match status" value="1"/>
</dbReference>
<dbReference type="PANTHER" id="PTHR43031:SF1">
    <property type="entry name" value="PYRIDINE NUCLEOTIDE-DISULPHIDE OXIDOREDUCTASE"/>
    <property type="match status" value="1"/>
</dbReference>
<name>E4U340_SULKY</name>
<dbReference type="SUPFAM" id="SSF52821">
    <property type="entry name" value="Rhodanese/Cell cycle control phosphatase"/>
    <property type="match status" value="1"/>
</dbReference>
<dbReference type="PROSITE" id="PS50206">
    <property type="entry name" value="RHODANESE_3"/>
    <property type="match status" value="1"/>
</dbReference>
<dbReference type="Proteomes" id="UP000008721">
    <property type="component" value="Chromosome"/>
</dbReference>
<accession>E4U340</accession>
<dbReference type="PANTHER" id="PTHR43031">
    <property type="entry name" value="FAD-DEPENDENT OXIDOREDUCTASE"/>
    <property type="match status" value="1"/>
</dbReference>
<keyword evidence="1" id="KW-0732">Signal</keyword>
<evidence type="ECO:0000313" key="3">
    <source>
        <dbReference type="EMBL" id="ADR33710.1"/>
    </source>
</evidence>
<organism evidence="3 4">
    <name type="scientific">Sulfuricurvum kujiense (strain ATCC BAA-921 / DSM 16994 / JCM 11577 / YK-1)</name>
    <dbReference type="NCBI Taxonomy" id="709032"/>
    <lineage>
        <taxon>Bacteria</taxon>
        <taxon>Pseudomonadati</taxon>
        <taxon>Campylobacterota</taxon>
        <taxon>Epsilonproteobacteria</taxon>
        <taxon>Campylobacterales</taxon>
        <taxon>Sulfurimonadaceae</taxon>
        <taxon>Sulfuricurvum</taxon>
    </lineage>
</organism>
<dbReference type="InterPro" id="IPR001763">
    <property type="entry name" value="Rhodanese-like_dom"/>
</dbReference>
<dbReference type="CDD" id="cd00158">
    <property type="entry name" value="RHOD"/>
    <property type="match status" value="1"/>
</dbReference>
<dbReference type="InterPro" id="IPR050229">
    <property type="entry name" value="GlpE_sulfurtransferase"/>
</dbReference>
<protein>
    <submittedName>
        <fullName evidence="3">Rhodanese domain protein</fullName>
    </submittedName>
</protein>
<dbReference type="OrthoDB" id="9789348at2"/>
<reference evidence="3 4" key="1">
    <citation type="journal article" date="2012" name="Stand. Genomic Sci.">
        <title>Complete genome sequence of the sulfur compounds oxidizing chemolithoautotroph Sulfuricurvum kujiense type strain (YK-1(T)).</title>
        <authorList>
            <person name="Han C."/>
            <person name="Kotsyurbenko O."/>
            <person name="Chertkov O."/>
            <person name="Held B."/>
            <person name="Lapidus A."/>
            <person name="Nolan M."/>
            <person name="Lucas S."/>
            <person name="Hammon N."/>
            <person name="Deshpande S."/>
            <person name="Cheng J.F."/>
            <person name="Tapia R."/>
            <person name="Goodwin L.A."/>
            <person name="Pitluck S."/>
            <person name="Liolios K."/>
            <person name="Pagani I."/>
            <person name="Ivanova N."/>
            <person name="Mavromatis K."/>
            <person name="Mikhailova N."/>
            <person name="Pati A."/>
            <person name="Chen A."/>
            <person name="Palaniappan K."/>
            <person name="Land M."/>
            <person name="Hauser L."/>
            <person name="Chang Y.J."/>
            <person name="Jeffries C.D."/>
            <person name="Brambilla E.M."/>
            <person name="Rohde M."/>
            <person name="Spring S."/>
            <person name="Sikorski J."/>
            <person name="Goker M."/>
            <person name="Woyke T."/>
            <person name="Bristow J."/>
            <person name="Eisen J.A."/>
            <person name="Markowitz V."/>
            <person name="Hugenholtz P."/>
            <person name="Kyrpides N.C."/>
            <person name="Klenk H.P."/>
            <person name="Detter J.C."/>
        </authorList>
    </citation>
    <scope>NUCLEOTIDE SEQUENCE [LARGE SCALE GENOMIC DNA]</scope>
    <source>
        <strain evidence="4">ATCC BAA-921 / DSM 16994 / JCM 11577 / YK-1</strain>
    </source>
</reference>
<proteinExistence type="predicted"/>
<gene>
    <name evidence="3" type="ordered locus">Sulku_1047</name>
</gene>
<dbReference type="Gene3D" id="3.40.250.10">
    <property type="entry name" value="Rhodanese-like domain"/>
    <property type="match status" value="1"/>
</dbReference>
<dbReference type="InterPro" id="IPR036873">
    <property type="entry name" value="Rhodanese-like_dom_sf"/>
</dbReference>
<dbReference type="RefSeq" id="WP_013459907.1">
    <property type="nucleotide sequence ID" value="NC_014762.1"/>
</dbReference>
<feature type="domain" description="Rhodanese" evidence="2">
    <location>
        <begin position="65"/>
        <end position="159"/>
    </location>
</feature>
<keyword evidence="4" id="KW-1185">Reference proteome</keyword>
<dbReference type="HOGENOM" id="CLU_1657644_0_0_7"/>
<dbReference type="SMART" id="SM00450">
    <property type="entry name" value="RHOD"/>
    <property type="match status" value="1"/>
</dbReference>
<dbReference type="EMBL" id="CP002355">
    <property type="protein sequence ID" value="ADR33710.1"/>
    <property type="molecule type" value="Genomic_DNA"/>
</dbReference>
<evidence type="ECO:0000313" key="4">
    <source>
        <dbReference type="Proteomes" id="UP000008721"/>
    </source>
</evidence>
<dbReference type="KEGG" id="sku:Sulku_1047"/>
<feature type="signal peptide" evidence="1">
    <location>
        <begin position="1"/>
        <end position="20"/>
    </location>
</feature>
<dbReference type="eggNOG" id="COG0607">
    <property type="taxonomic scope" value="Bacteria"/>
</dbReference>
<dbReference type="STRING" id="709032.Sulku_1047"/>
<feature type="chain" id="PRO_5003190021" evidence="1">
    <location>
        <begin position="21"/>
        <end position="164"/>
    </location>
</feature>
<evidence type="ECO:0000259" key="2">
    <source>
        <dbReference type="PROSITE" id="PS50206"/>
    </source>
</evidence>
<sequence>MVRQLSILILSGLLNSAALYGVDYDGEKSTLTEIPYAMCVIPPQISEAKAQGINVVNTKKAKSLYDQNALFFDAREKRHYAQEHIKGAYPVYFDQSKAQYVALQLPTDKKQPLVFYCYGESCANSYEAALSVRKQGYKNVYWLLNGYAKWKTGGYPVQSVQKTK</sequence>